<proteinExistence type="predicted"/>
<reference evidence="2 3" key="1">
    <citation type="submission" date="2016-10" db="EMBL/GenBank/DDBJ databases">
        <title>Search of new enzymes for the oxidation of sulfur compounds.</title>
        <authorList>
            <person name="Novo A."/>
            <person name="Moreira I.S."/>
            <person name="Castro P.M."/>
        </authorList>
    </citation>
    <scope>NUCLEOTIDE SEQUENCE [LARGE SCALE GENOMIC DNA]</scope>
    <source>
        <strain evidence="2 3">A9</strain>
    </source>
</reference>
<evidence type="ECO:0000256" key="1">
    <source>
        <dbReference type="SAM" id="Coils"/>
    </source>
</evidence>
<comment type="caution">
    <text evidence="2">The sequence shown here is derived from an EMBL/GenBank/DDBJ whole genome shotgun (WGS) entry which is preliminary data.</text>
</comment>
<gene>
    <name evidence="2" type="ORF">A9HBioS_0312</name>
</gene>
<dbReference type="Proteomes" id="UP000288002">
    <property type="component" value="Unassembled WGS sequence"/>
</dbReference>
<dbReference type="SUPFAM" id="SSF58104">
    <property type="entry name" value="Methyl-accepting chemotaxis protein (MCP) signaling domain"/>
    <property type="match status" value="1"/>
</dbReference>
<accession>A0AA94JJP3</accession>
<sequence>MSYLYSQQARERISALGVAMIIEFIEEVPHTIRKPIFDRLASVPGFRRGSPPEFKEKQRRLIGHLVHPQPGQKGEADWKVFGSLWVAWARSRLDSAFPVPDTPPQTADAGAVFFKRLADLYPEAPRETVERLAIYSGFANELAMQAVLNSFHPASTLARDRMINGLPGRLDKIEGYFELAETAAEETAERIDQLETTTTATSKAVKQLTSSFAGVAHHVEDLRTAMQSTTERLQQMSELAQATAGAEHELSQVLARSELHNEHISAVVDSLAVQVANLVVERAQVQTFEEALDTLRARMPDWEVTASTMTALQERLDDYDSRGSRPWHDNSDQARVRLIENEATGPFTEISSVDVAWKVIANNLQACGVVKNDANRYAQHILAAVISGQLIQFKGSTADLIADAVAAAIGGAIFHEWRVPVGLLSEDAATDCLEVVRESSGCLLLKGANRSAFEVYGSPLRDLVARRQFNLTADTRLVLIASWTHGPAAFPDGGTLSELGPVFDTDEFDMRGLSAQVPLMQFGHRVVEDWIALHDPTENTRLALPSTLRERLAQVNFVPGKLWLRVADRAYAQLRLLSPSPAERTLHAVLKQWALPWAQSLGGPVEALTRNATELLGEVDAQAVQAERVE</sequence>
<dbReference type="AlphaFoldDB" id="A0AA94JJP3"/>
<evidence type="ECO:0000313" key="3">
    <source>
        <dbReference type="Proteomes" id="UP000288002"/>
    </source>
</evidence>
<feature type="coiled-coil region" evidence="1">
    <location>
        <begin position="177"/>
        <end position="239"/>
    </location>
</feature>
<evidence type="ECO:0000313" key="2">
    <source>
        <dbReference type="EMBL" id="RVD79788.1"/>
    </source>
</evidence>
<dbReference type="RefSeq" id="WP_127647303.1">
    <property type="nucleotide sequence ID" value="NZ_MKWS01000001.1"/>
</dbReference>
<dbReference type="EMBL" id="MKWS01000001">
    <property type="protein sequence ID" value="RVD79788.1"/>
    <property type="molecule type" value="Genomic_DNA"/>
</dbReference>
<keyword evidence="1" id="KW-0175">Coiled coil</keyword>
<dbReference type="Gene3D" id="1.10.287.950">
    <property type="entry name" value="Methyl-accepting chemotaxis protein"/>
    <property type="match status" value="1"/>
</dbReference>
<protein>
    <submittedName>
        <fullName evidence="2">Uncharacterized protein</fullName>
    </submittedName>
</protein>
<name>A0AA94JJP3_9PSED</name>
<organism evidence="2 3">
    <name type="scientific">Pseudomonas koreensis</name>
    <dbReference type="NCBI Taxonomy" id="198620"/>
    <lineage>
        <taxon>Bacteria</taxon>
        <taxon>Pseudomonadati</taxon>
        <taxon>Pseudomonadota</taxon>
        <taxon>Gammaproteobacteria</taxon>
        <taxon>Pseudomonadales</taxon>
        <taxon>Pseudomonadaceae</taxon>
        <taxon>Pseudomonas</taxon>
    </lineage>
</organism>